<dbReference type="GO" id="GO:0005615">
    <property type="term" value="C:extracellular space"/>
    <property type="evidence" value="ECO:0007669"/>
    <property type="project" value="InterPro"/>
</dbReference>
<dbReference type="Proteomes" id="UP000195440">
    <property type="component" value="Unassembled WGS sequence"/>
</dbReference>
<keyword evidence="3" id="KW-1185">Reference proteome</keyword>
<evidence type="ECO:0000313" key="3">
    <source>
        <dbReference type="Proteomes" id="UP000195440"/>
    </source>
</evidence>
<evidence type="ECO:0000256" key="1">
    <source>
        <dbReference type="SAM" id="MobiDB-lite"/>
    </source>
</evidence>
<dbReference type="AlphaFoldDB" id="A0A1Y3NWZ9"/>
<dbReference type="InterPro" id="IPR018581">
    <property type="entry name" value="T3SS_pilus_HrpA"/>
</dbReference>
<dbReference type="RefSeq" id="WP_087274727.1">
    <property type="nucleotide sequence ID" value="NZ_JBJGBV010000002.1"/>
</dbReference>
<dbReference type="OrthoDB" id="6911585at2"/>
<sequence length="92" mass="9515">MEGLFNSMNNLGNSFSSNFKAATAGTDGGYESDSAENAGRMTDATGAADSKVTNAGIKKIETDAKNTVEAMSQDSDLKHLSNVASTAKGINY</sequence>
<organism evidence="2 3">
    <name type="scientific">Pseudomonas caspiana</name>
    <dbReference type="NCBI Taxonomy" id="1451454"/>
    <lineage>
        <taxon>Bacteria</taxon>
        <taxon>Pseudomonadati</taxon>
        <taxon>Pseudomonadota</taxon>
        <taxon>Gammaproteobacteria</taxon>
        <taxon>Pseudomonadales</taxon>
        <taxon>Pseudomonadaceae</taxon>
        <taxon>Pseudomonas</taxon>
    </lineage>
</organism>
<proteinExistence type="predicted"/>
<reference evidence="2 3" key="1">
    <citation type="journal article" date="2017" name="Syst. Appl. Microbiol.">
        <title>Pseudomonas caspiana sp. nov., a citrus pathogen in the Pseudomonas syringae phylogenetic group.</title>
        <authorList>
            <person name="Busquets A."/>
            <person name="Gomila M."/>
            <person name="Beiki F."/>
            <person name="Mulet M."/>
            <person name="Rahimian H."/>
            <person name="Garcia-Valdes E."/>
            <person name="Lalucat J."/>
        </authorList>
    </citation>
    <scope>NUCLEOTIDE SEQUENCE [LARGE SCALE GENOMIC DNA]</scope>
    <source>
        <strain evidence="2 3">FBF102</strain>
    </source>
</reference>
<evidence type="ECO:0000313" key="2">
    <source>
        <dbReference type="EMBL" id="OUM70721.1"/>
    </source>
</evidence>
<gene>
    <name evidence="2" type="ORF">AUC60_27040</name>
</gene>
<dbReference type="EMBL" id="LOHF01000048">
    <property type="protein sequence ID" value="OUM70721.1"/>
    <property type="molecule type" value="Genomic_DNA"/>
</dbReference>
<name>A0A1Y3NWZ9_9PSED</name>
<protein>
    <recommendedName>
        <fullName evidence="4">HrpA</fullName>
    </recommendedName>
</protein>
<comment type="caution">
    <text evidence="2">The sequence shown here is derived from an EMBL/GenBank/DDBJ whole genome shotgun (WGS) entry which is preliminary data.</text>
</comment>
<accession>A0A1Y3NWZ9</accession>
<dbReference type="Pfam" id="PF09589">
    <property type="entry name" value="HrpA_pilin"/>
    <property type="match status" value="1"/>
</dbReference>
<feature type="region of interest" description="Disordered" evidence="1">
    <location>
        <begin position="22"/>
        <end position="56"/>
    </location>
</feature>
<evidence type="ECO:0008006" key="4">
    <source>
        <dbReference type="Google" id="ProtNLM"/>
    </source>
</evidence>